<gene>
    <name evidence="5" type="ORF">HW115_17290</name>
</gene>
<organism evidence="5 6">
    <name type="scientific">Oceaniferula marina</name>
    <dbReference type="NCBI Taxonomy" id="2748318"/>
    <lineage>
        <taxon>Bacteria</taxon>
        <taxon>Pseudomonadati</taxon>
        <taxon>Verrucomicrobiota</taxon>
        <taxon>Verrucomicrobiia</taxon>
        <taxon>Verrucomicrobiales</taxon>
        <taxon>Verrucomicrobiaceae</taxon>
        <taxon>Oceaniferula</taxon>
    </lineage>
</organism>
<dbReference type="SMART" id="SM00342">
    <property type="entry name" value="HTH_ARAC"/>
    <property type="match status" value="1"/>
</dbReference>
<keyword evidence="3" id="KW-0804">Transcription</keyword>
<reference evidence="5 6" key="1">
    <citation type="submission" date="2020-07" db="EMBL/GenBank/DDBJ databases">
        <title>Roseicoccus Jingziensis gen. nov., sp. nov., isolated from coastal seawater.</title>
        <authorList>
            <person name="Feng X."/>
        </authorList>
    </citation>
    <scope>NUCLEOTIDE SEQUENCE [LARGE SCALE GENOMIC DNA]</scope>
    <source>
        <strain evidence="5 6">N1E253</strain>
    </source>
</reference>
<dbReference type="GO" id="GO:0003700">
    <property type="term" value="F:DNA-binding transcription factor activity"/>
    <property type="evidence" value="ECO:0007669"/>
    <property type="project" value="InterPro"/>
</dbReference>
<name>A0A851GHX6_9BACT</name>
<dbReference type="InterPro" id="IPR020449">
    <property type="entry name" value="Tscrpt_reg_AraC-type_HTH"/>
</dbReference>
<dbReference type="AlphaFoldDB" id="A0A851GHX6"/>
<sequence length="336" mass="38641">MKHTSAIFQDIDQIRIADSCEELKKASENEHVNVHAWSHPPYPGEQVDPDYLPEIRSLGFWDITKSQTWGLGSHCNEGIEFSFLLGGKVEFGVSQHIQELKSGQVAITRPWQFHQIGNPDLSPSKLFWLILDVKVRRPNQAWQWPDWVLLSPQELNQLTSLLRHNEQAIWDTNSEVFGILKKFTDLIENEQPENNQTKLKLYSNELLLALLHLLISKKPSIDSHLSTSERVVEMFLDALKDHIDEDWTLENMAKQCGLSRSQFASYCKVITNMTPVQYLNHCRFQTATKMLVEQPEMNIGEIANACGFKSLAYFSARFQKLRGCSPKNYRHGTSED</sequence>
<dbReference type="GO" id="GO:0043565">
    <property type="term" value="F:sequence-specific DNA binding"/>
    <property type="evidence" value="ECO:0007669"/>
    <property type="project" value="InterPro"/>
</dbReference>
<feature type="domain" description="HTH araC/xylS-type" evidence="4">
    <location>
        <begin position="233"/>
        <end position="332"/>
    </location>
</feature>
<dbReference type="InterPro" id="IPR018060">
    <property type="entry name" value="HTH_AraC"/>
</dbReference>
<proteinExistence type="predicted"/>
<keyword evidence="1" id="KW-0805">Transcription regulation</keyword>
<evidence type="ECO:0000259" key="4">
    <source>
        <dbReference type="PROSITE" id="PS01124"/>
    </source>
</evidence>
<keyword evidence="2" id="KW-0238">DNA-binding</keyword>
<keyword evidence="6" id="KW-1185">Reference proteome</keyword>
<dbReference type="InterPro" id="IPR011051">
    <property type="entry name" value="RmlC_Cupin_sf"/>
</dbReference>
<evidence type="ECO:0000256" key="3">
    <source>
        <dbReference type="ARBA" id="ARBA00023163"/>
    </source>
</evidence>
<evidence type="ECO:0000256" key="1">
    <source>
        <dbReference type="ARBA" id="ARBA00023015"/>
    </source>
</evidence>
<dbReference type="PRINTS" id="PR00032">
    <property type="entry name" value="HTHARAC"/>
</dbReference>
<dbReference type="SUPFAM" id="SSF51182">
    <property type="entry name" value="RmlC-like cupins"/>
    <property type="match status" value="1"/>
</dbReference>
<dbReference type="Proteomes" id="UP000557872">
    <property type="component" value="Unassembled WGS sequence"/>
</dbReference>
<dbReference type="PANTHER" id="PTHR43280:SF2">
    <property type="entry name" value="HTH-TYPE TRANSCRIPTIONAL REGULATOR EXSA"/>
    <property type="match status" value="1"/>
</dbReference>
<evidence type="ECO:0000256" key="2">
    <source>
        <dbReference type="ARBA" id="ARBA00023125"/>
    </source>
</evidence>
<comment type="caution">
    <text evidence="5">The sequence shown here is derived from an EMBL/GenBank/DDBJ whole genome shotgun (WGS) entry which is preliminary data.</text>
</comment>
<dbReference type="InterPro" id="IPR009057">
    <property type="entry name" value="Homeodomain-like_sf"/>
</dbReference>
<dbReference type="Gene3D" id="1.10.10.60">
    <property type="entry name" value="Homeodomain-like"/>
    <property type="match status" value="2"/>
</dbReference>
<evidence type="ECO:0000313" key="6">
    <source>
        <dbReference type="Proteomes" id="UP000557872"/>
    </source>
</evidence>
<dbReference type="PROSITE" id="PS01124">
    <property type="entry name" value="HTH_ARAC_FAMILY_2"/>
    <property type="match status" value="1"/>
</dbReference>
<dbReference type="SUPFAM" id="SSF46689">
    <property type="entry name" value="Homeodomain-like"/>
    <property type="match status" value="2"/>
</dbReference>
<dbReference type="Pfam" id="PF12833">
    <property type="entry name" value="HTH_18"/>
    <property type="match status" value="1"/>
</dbReference>
<dbReference type="InterPro" id="IPR014710">
    <property type="entry name" value="RmlC-like_jellyroll"/>
</dbReference>
<dbReference type="PANTHER" id="PTHR43280">
    <property type="entry name" value="ARAC-FAMILY TRANSCRIPTIONAL REGULATOR"/>
    <property type="match status" value="1"/>
</dbReference>
<dbReference type="RefSeq" id="WP_178934386.1">
    <property type="nucleotide sequence ID" value="NZ_JACBAZ010000011.1"/>
</dbReference>
<dbReference type="EMBL" id="JACBAZ010000011">
    <property type="protein sequence ID" value="NWK57378.1"/>
    <property type="molecule type" value="Genomic_DNA"/>
</dbReference>
<dbReference type="Gene3D" id="2.60.120.10">
    <property type="entry name" value="Jelly Rolls"/>
    <property type="match status" value="1"/>
</dbReference>
<accession>A0A851GHX6</accession>
<protein>
    <submittedName>
        <fullName evidence="5">Helix-turn-helix transcriptional regulator</fullName>
    </submittedName>
</protein>
<evidence type="ECO:0000313" key="5">
    <source>
        <dbReference type="EMBL" id="NWK57378.1"/>
    </source>
</evidence>